<dbReference type="OrthoDB" id="145826at2157"/>
<protein>
    <submittedName>
        <fullName evidence="8">Putative nitrate reductase, gamma subunit</fullName>
    </submittedName>
</protein>
<evidence type="ECO:0000256" key="4">
    <source>
        <dbReference type="ARBA" id="ARBA00022982"/>
    </source>
</evidence>
<dbReference type="AlphaFoldDB" id="A0A401H9I3"/>
<evidence type="ECO:0000313" key="8">
    <source>
        <dbReference type="EMBL" id="GBF09115.1"/>
    </source>
</evidence>
<reference evidence="8 9" key="1">
    <citation type="submission" date="2017-02" db="EMBL/GenBank/DDBJ databases">
        <title>isolation and characterization of a novel temperate virus Aeropyrum globular virus 1 infecting hyperthermophilic archaeon Aeropyrum.</title>
        <authorList>
            <person name="Yumiya M."/>
            <person name="Yoshida T."/>
            <person name="Sako Y."/>
        </authorList>
    </citation>
    <scope>NUCLEOTIDE SEQUENCE [LARGE SCALE GENOMIC DNA]</scope>
    <source>
        <strain evidence="8 9">YK1-12-2013</strain>
    </source>
</reference>
<sequence length="321" mass="33975">MARVAGRGLAVLALLALAALIAGVAGFAVVTAQVPGINAVYVDGAIPLDPTDSFWQQMEKAEISLVSQNIVYPMAGYEDVRTLRVAAAVSSEGILAIYLEWDDPTMDVPQPGGIDEYPDKVAVQFPLSSDSLPYICMGTTEQPVSIVLWSASGSTETLIAGSAYGMSPEHREALGLHSVPTSPIELVPPEAQVWGSNAVYKDGKWMVVLYRPTGSIHELVPTLKPGSETSVAFAVWQGSKAEVGGKKSTSAWFTMRLGMPEAAPGETVTVTETQPGETVYETVTETVTRGGLGLALAGFIAGVIIYTVAVAAYIYLVRPRR</sequence>
<proteinExistence type="predicted"/>
<keyword evidence="6" id="KW-0812">Transmembrane</keyword>
<dbReference type="Proteomes" id="UP000291213">
    <property type="component" value="Unassembled WGS sequence"/>
</dbReference>
<keyword evidence="1" id="KW-0813">Transport</keyword>
<keyword evidence="4" id="KW-0249">Electron transport</keyword>
<dbReference type="Gene3D" id="2.60.40.1190">
    <property type="match status" value="1"/>
</dbReference>
<dbReference type="CDD" id="cd09623">
    <property type="entry name" value="DOMON_EBDH"/>
    <property type="match status" value="1"/>
</dbReference>
<evidence type="ECO:0000256" key="1">
    <source>
        <dbReference type="ARBA" id="ARBA00022448"/>
    </source>
</evidence>
<evidence type="ECO:0000256" key="3">
    <source>
        <dbReference type="ARBA" id="ARBA00022723"/>
    </source>
</evidence>
<organism evidence="8 9">
    <name type="scientific">Aeropyrum pernix</name>
    <dbReference type="NCBI Taxonomy" id="56636"/>
    <lineage>
        <taxon>Archaea</taxon>
        <taxon>Thermoproteota</taxon>
        <taxon>Thermoprotei</taxon>
        <taxon>Desulfurococcales</taxon>
        <taxon>Desulfurococcaceae</taxon>
        <taxon>Aeropyrum</taxon>
    </lineage>
</organism>
<dbReference type="RefSeq" id="WP_131160119.1">
    <property type="nucleotide sequence ID" value="NZ_BDMD01000042.1"/>
</dbReference>
<dbReference type="GO" id="GO:0020037">
    <property type="term" value="F:heme binding"/>
    <property type="evidence" value="ECO:0007669"/>
    <property type="project" value="InterPro"/>
</dbReference>
<dbReference type="Pfam" id="PF09459">
    <property type="entry name" value="EB_dh"/>
    <property type="match status" value="1"/>
</dbReference>
<keyword evidence="3" id="KW-0479">Metal-binding</keyword>
<name>A0A401H9I3_AERPX</name>
<gene>
    <name evidence="8" type="ORF">apy_08400</name>
</gene>
<dbReference type="InterPro" id="IPR017838">
    <property type="entry name" value="DMSO_Rdtase_II_haem_b-bd_su"/>
</dbReference>
<accession>A0A401H9I3</accession>
<keyword evidence="2" id="KW-0349">Heme</keyword>
<evidence type="ECO:0000313" key="9">
    <source>
        <dbReference type="Proteomes" id="UP000291213"/>
    </source>
</evidence>
<evidence type="ECO:0000256" key="5">
    <source>
        <dbReference type="ARBA" id="ARBA00023004"/>
    </source>
</evidence>
<keyword evidence="6" id="KW-1133">Transmembrane helix</keyword>
<comment type="caution">
    <text evidence="8">The sequence shown here is derived from an EMBL/GenBank/DDBJ whole genome shotgun (WGS) entry which is preliminary data.</text>
</comment>
<feature type="domain" description="Cytochrome c-552/DMSO reductase-like haem-binding" evidence="7">
    <location>
        <begin position="52"/>
        <end position="248"/>
    </location>
</feature>
<dbReference type="InterPro" id="IPR019020">
    <property type="entry name" value="Cyt-c552/DMSO_Rdtase_haem-bd"/>
</dbReference>
<evidence type="ECO:0000256" key="6">
    <source>
        <dbReference type="SAM" id="Phobius"/>
    </source>
</evidence>
<dbReference type="EMBL" id="BDMD01000042">
    <property type="protein sequence ID" value="GBF09115.1"/>
    <property type="molecule type" value="Genomic_DNA"/>
</dbReference>
<keyword evidence="5" id="KW-0408">Iron</keyword>
<dbReference type="NCBIfam" id="TIGR03477">
    <property type="entry name" value="DMSO_red_II_gam"/>
    <property type="match status" value="1"/>
</dbReference>
<keyword evidence="6" id="KW-0472">Membrane</keyword>
<dbReference type="SMART" id="SM00887">
    <property type="entry name" value="EB_dh"/>
    <property type="match status" value="1"/>
</dbReference>
<dbReference type="GO" id="GO:0046872">
    <property type="term" value="F:metal ion binding"/>
    <property type="evidence" value="ECO:0007669"/>
    <property type="project" value="UniProtKB-KW"/>
</dbReference>
<feature type="transmembrane region" description="Helical" evidence="6">
    <location>
        <begin position="292"/>
        <end position="316"/>
    </location>
</feature>
<evidence type="ECO:0000256" key="2">
    <source>
        <dbReference type="ARBA" id="ARBA00022617"/>
    </source>
</evidence>
<evidence type="ECO:0000259" key="7">
    <source>
        <dbReference type="SMART" id="SM00887"/>
    </source>
</evidence>
<dbReference type="GO" id="GO:0042597">
    <property type="term" value="C:periplasmic space"/>
    <property type="evidence" value="ECO:0007669"/>
    <property type="project" value="InterPro"/>
</dbReference>